<dbReference type="EMBL" id="JAPDMZ010000167">
    <property type="protein sequence ID" value="KAK0547246.1"/>
    <property type="molecule type" value="Genomic_DNA"/>
</dbReference>
<keyword evidence="3" id="KW-1185">Reference proteome</keyword>
<dbReference type="Proteomes" id="UP001176517">
    <property type="component" value="Unassembled WGS sequence"/>
</dbReference>
<accession>A0AAN6JSA2</accession>
<comment type="caution">
    <text evidence="2">The sequence shown here is derived from an EMBL/GenBank/DDBJ whole genome shotgun (WGS) entry which is preliminary data.</text>
</comment>
<gene>
    <name evidence="2" type="ORF">OC846_004945</name>
</gene>
<keyword evidence="1" id="KW-0732">Signal</keyword>
<dbReference type="AlphaFoldDB" id="A0AAN6JSA2"/>
<evidence type="ECO:0000313" key="3">
    <source>
        <dbReference type="Proteomes" id="UP001176517"/>
    </source>
</evidence>
<organism evidence="2 3">
    <name type="scientific">Tilletia horrida</name>
    <dbReference type="NCBI Taxonomy" id="155126"/>
    <lineage>
        <taxon>Eukaryota</taxon>
        <taxon>Fungi</taxon>
        <taxon>Dikarya</taxon>
        <taxon>Basidiomycota</taxon>
        <taxon>Ustilaginomycotina</taxon>
        <taxon>Exobasidiomycetes</taxon>
        <taxon>Tilletiales</taxon>
        <taxon>Tilletiaceae</taxon>
        <taxon>Tilletia</taxon>
    </lineage>
</organism>
<feature type="chain" id="PRO_5042885369" evidence="1">
    <location>
        <begin position="20"/>
        <end position="224"/>
    </location>
</feature>
<evidence type="ECO:0000313" key="2">
    <source>
        <dbReference type="EMBL" id="KAK0547246.1"/>
    </source>
</evidence>
<protein>
    <submittedName>
        <fullName evidence="2">Uncharacterized protein</fullName>
    </submittedName>
</protein>
<proteinExistence type="predicted"/>
<reference evidence="2" key="1">
    <citation type="journal article" date="2023" name="PhytoFront">
        <title>Draft Genome Resources of Seven Strains of Tilletia horrida, Causal Agent of Kernel Smut of Rice.</title>
        <authorList>
            <person name="Khanal S."/>
            <person name="Antony Babu S."/>
            <person name="Zhou X.G."/>
        </authorList>
    </citation>
    <scope>NUCLEOTIDE SEQUENCE</scope>
    <source>
        <strain evidence="2">TX6</strain>
    </source>
</reference>
<evidence type="ECO:0000256" key="1">
    <source>
        <dbReference type="SAM" id="SignalP"/>
    </source>
</evidence>
<sequence length="224" mass="24177">MRVTFSIAALAAFVASSSAAALPERASCPSYNRIQCSGEYIVGKLYVRNPDNSLHLAAFAGSGKKLATKYNGTPVSSSAQFAIKRCSNANINRRDLEERQDHVITGFIVPNGHRNEALTLSSMSTVKDGEEYPLYADNLDVSCSNNLNTRQYFDLYVNQTASSTFYSLAWSGIPVGATPGGGYGPVSNKSSNGGNIFISEKYTENGFNLEGFVNPFGYALELHP</sequence>
<name>A0AAN6JSA2_9BASI</name>
<feature type="signal peptide" evidence="1">
    <location>
        <begin position="1"/>
        <end position="19"/>
    </location>
</feature>